<name>A0A0B4N094_9BACT</name>
<dbReference type="InterPro" id="IPR012910">
    <property type="entry name" value="Plug_dom"/>
</dbReference>
<dbReference type="EMBL" id="KJ631404">
    <property type="protein sequence ID" value="AIF26249.1"/>
    <property type="molecule type" value="Genomic_DNA"/>
</dbReference>
<dbReference type="AlphaFoldDB" id="A0A0B4N094"/>
<dbReference type="Gene3D" id="2.170.130.10">
    <property type="entry name" value="TonB-dependent receptor, plug domain"/>
    <property type="match status" value="1"/>
</dbReference>
<dbReference type="InterPro" id="IPR023996">
    <property type="entry name" value="TonB-dep_OMP_SusC/RagA"/>
</dbReference>
<dbReference type="Pfam" id="PF07715">
    <property type="entry name" value="Plug"/>
    <property type="match status" value="1"/>
</dbReference>
<evidence type="ECO:0000313" key="2">
    <source>
        <dbReference type="EMBL" id="AIF26249.1"/>
    </source>
</evidence>
<protein>
    <recommendedName>
        <fullName evidence="1">TonB-dependent receptor plug domain-containing protein</fullName>
    </recommendedName>
</protein>
<feature type="domain" description="TonB-dependent receptor plug" evidence="1">
    <location>
        <begin position="30"/>
        <end position="151"/>
    </location>
</feature>
<dbReference type="SUPFAM" id="SSF56935">
    <property type="entry name" value="Porins"/>
    <property type="match status" value="1"/>
</dbReference>
<dbReference type="InterPro" id="IPR018247">
    <property type="entry name" value="EF_Hand_1_Ca_BS"/>
</dbReference>
<evidence type="ECO:0000259" key="1">
    <source>
        <dbReference type="Pfam" id="PF07715"/>
    </source>
</evidence>
<dbReference type="InterPro" id="IPR037066">
    <property type="entry name" value="Plug_dom_sf"/>
</dbReference>
<reference evidence="2" key="1">
    <citation type="submission" date="2014-03" db="EMBL/GenBank/DDBJ databases">
        <title>A sequence of cellulolytic fosmid clone of goat rumen metagenome.</title>
        <authorList>
            <person name="Lee K.-T."/>
            <person name="Kim J.-Y."/>
            <person name="Kim Y.-J."/>
            <person name="Ahn J.-H."/>
            <person name="Park M.-N."/>
            <person name="Kim J.-H."/>
            <person name="Kim T.-H."/>
        </authorList>
    </citation>
    <scope>NUCLEOTIDE SEQUENCE</scope>
</reference>
<dbReference type="PROSITE" id="PS00018">
    <property type="entry name" value="EF_HAND_1"/>
    <property type="match status" value="1"/>
</dbReference>
<proteinExistence type="predicted"/>
<sequence length="952" mass="106066">MAVSAQVTLSDKTSQKVDLGYGVEQSEFLTTAAATTITAEELRRTSAISLADALYGKLLGLNAFQNTGFKGEEGRGATFNIRGVQTTAKNETQMYRDYSWSDVPGEAGILILVDGVERPIDRLSVEEVESVTVLKDAAAVALYGHEGINGVLLVKTKHGTKDGKYHFKVGVSHKFQFDPQSADMVSAYDYANALNKARQNDGLGAAYTDSELQKFKDGSDPYVYPNVNWKDEVFKNTAHESNAYLSFFGGTDKVQYYAQLDYTDARGLYKNPDQGDWNSQLKYSKANIRANVDFEVSQTTRVSVNVLGILMETNGVPDMNSNDAWWHLYKVPALAYPIMTSPVGITDSEGNIVKSVPSVWGGNQTYGNYNLLAKSEGTGFMKTHQRQIWANMTLEQDLDFITKGLKFYVGASYDNSSNTIENRRKGYQYGWNYYTEYAGKTQMDAVVNGTVEDKLKFDHSVDAQWRNATFNAGLKYGIHLNNGDNIAANANYNMKSEIRDNQNNTWYRTNWQLALHYDHANKLMADVVLAANGSNRSYPTKWAFSPTLGLGYIFINNPESNLFNYGKVRLSGGIQHTDYVPQDGLWLARWNNGHGQFWYGNSFQSSWGAFLTQFPTDDFKQETAYKANFGADLRLFNSLDVTLDVFYQQRRNILVSASSLNSDVVGIQSSYDDKGRIASYGMELGLRYAKTFENGLNVNAGASFSTVKSEILQWIETPAYPNLSLVDGPADYERGLIALGFFQSQEEIDNSPVQQFGQVKVGDIKYKDVNGDGVINENDFVAQDYGNLFPALNYAFTLGAEYKGIGINATFQGAAHQVKNLRYVDGVWGALSAPSSDERTLRNLSQEYYNNCYDIAGTGASYPRLSTENVANNAQNSTIWYRNVSWLKMRDCEIYYKLPASVIEPLKITGAKVFVQGQNLLSFDNIDAMDAENLNTGYPVMKSVNIGLSVEF</sequence>
<dbReference type="NCBIfam" id="TIGR04056">
    <property type="entry name" value="OMP_RagA_SusC"/>
    <property type="match status" value="1"/>
</dbReference>
<organism evidence="2">
    <name type="scientific">uncultured bacterium Lq_015_M09</name>
    <dbReference type="NCBI Taxonomy" id="1489289"/>
    <lineage>
        <taxon>Bacteria</taxon>
        <taxon>environmental samples</taxon>
    </lineage>
</organism>
<accession>A0A0B4N094</accession>